<accession>A0A4Q8LEM1</accession>
<evidence type="ECO:0000313" key="2">
    <source>
        <dbReference type="EMBL" id="TAA27657.1"/>
    </source>
</evidence>
<reference evidence="2 3" key="1">
    <citation type="submission" date="2019-02" db="EMBL/GenBank/DDBJ databases">
        <title>WGS of Pseudoxanthomonas species novum from clinical isolates.</title>
        <authorList>
            <person name="Bernier A.-M."/>
            <person name="Bernard K."/>
            <person name="Vachon A."/>
        </authorList>
    </citation>
    <scope>NUCLEOTIDE SEQUENCE [LARGE SCALE GENOMIC DNA]</scope>
    <source>
        <strain evidence="2 3">NML171202</strain>
    </source>
</reference>
<evidence type="ECO:0000256" key="1">
    <source>
        <dbReference type="SAM" id="SignalP"/>
    </source>
</evidence>
<comment type="caution">
    <text evidence="2">The sequence shown here is derived from an EMBL/GenBank/DDBJ whole genome shotgun (WGS) entry which is preliminary data.</text>
</comment>
<feature type="signal peptide" evidence="1">
    <location>
        <begin position="1"/>
        <end position="23"/>
    </location>
</feature>
<feature type="chain" id="PRO_5020920364" evidence="1">
    <location>
        <begin position="24"/>
        <end position="208"/>
    </location>
</feature>
<dbReference type="RefSeq" id="WP_130519390.1">
    <property type="nucleotide sequence ID" value="NZ_SHMB01000005.1"/>
</dbReference>
<name>A0A4Q8LEM1_9GAMM</name>
<gene>
    <name evidence="2" type="ORF">EA661_12950</name>
</gene>
<organism evidence="2 3">
    <name type="scientific">Pseudoxanthomonas winnipegensis</name>
    <dbReference type="NCBI Taxonomy" id="2480810"/>
    <lineage>
        <taxon>Bacteria</taxon>
        <taxon>Pseudomonadati</taxon>
        <taxon>Pseudomonadota</taxon>
        <taxon>Gammaproteobacteria</taxon>
        <taxon>Lysobacterales</taxon>
        <taxon>Lysobacteraceae</taxon>
        <taxon>Pseudoxanthomonas</taxon>
    </lineage>
</organism>
<keyword evidence="1" id="KW-0732">Signal</keyword>
<dbReference type="EMBL" id="SHMB01000005">
    <property type="protein sequence ID" value="TAA27657.1"/>
    <property type="molecule type" value="Genomic_DNA"/>
</dbReference>
<protein>
    <submittedName>
        <fullName evidence="2">Uncharacterized protein</fullName>
    </submittedName>
</protein>
<sequence>MRTSTKGLIAILVSAALAAKAEAPNSPAQPQDNGAPEVVFLGLKIGASFDVPECPSESSPHLRHLYNLSSSNFPCWIGYAPGQHGPIKDGDLIRVHVRDSAPDGTKSVYAKISGGTISALLVGTDGFVHQEALLDALIAKFGKPENLTRENVKAGSGAEFKNVVATWNKPHVIFQGLTDTINEGMITIYSDEGHKSLEETSESRKKSF</sequence>
<dbReference type="Proteomes" id="UP000291286">
    <property type="component" value="Unassembled WGS sequence"/>
</dbReference>
<dbReference type="AlphaFoldDB" id="A0A4Q8LEM1"/>
<proteinExistence type="predicted"/>
<evidence type="ECO:0000313" key="3">
    <source>
        <dbReference type="Proteomes" id="UP000291286"/>
    </source>
</evidence>